<dbReference type="AlphaFoldDB" id="A0A1B6LQV2"/>
<gene>
    <name evidence="2" type="ORF">g.4991</name>
</gene>
<dbReference type="CDD" id="cd07429">
    <property type="entry name" value="Cby_like"/>
    <property type="match status" value="1"/>
</dbReference>
<organism evidence="2">
    <name type="scientific">Graphocephala atropunctata</name>
    <dbReference type="NCBI Taxonomy" id="36148"/>
    <lineage>
        <taxon>Eukaryota</taxon>
        <taxon>Metazoa</taxon>
        <taxon>Ecdysozoa</taxon>
        <taxon>Arthropoda</taxon>
        <taxon>Hexapoda</taxon>
        <taxon>Insecta</taxon>
        <taxon>Pterygota</taxon>
        <taxon>Neoptera</taxon>
        <taxon>Paraneoptera</taxon>
        <taxon>Hemiptera</taxon>
        <taxon>Auchenorrhyncha</taxon>
        <taxon>Membracoidea</taxon>
        <taxon>Cicadellidae</taxon>
        <taxon>Cicadellinae</taxon>
        <taxon>Cicadellini</taxon>
        <taxon>Graphocephala</taxon>
    </lineage>
</organism>
<sequence>MPLFSSNKFLSKKIPQRKSSNSFVKQTLVEGEAEGRIDIGNLRISVGEQQFVFDDGEWAPENGIVGGKHKENQRLQQKIKQLESENNFLQLKTEVLLDMLTETTAEAHIQDKEITRLRHELSKATL</sequence>
<proteinExistence type="predicted"/>
<keyword evidence="1" id="KW-0175">Coiled coil</keyword>
<accession>A0A1B6LQV2</accession>
<evidence type="ECO:0000313" key="2">
    <source>
        <dbReference type="EMBL" id="JAT25969.1"/>
    </source>
</evidence>
<feature type="coiled-coil region" evidence="1">
    <location>
        <begin position="65"/>
        <end position="92"/>
    </location>
</feature>
<dbReference type="Pfam" id="PF14645">
    <property type="entry name" value="Chibby"/>
    <property type="match status" value="1"/>
</dbReference>
<dbReference type="PANTHER" id="PTHR21533:SF19">
    <property type="entry name" value="LEUCINE-RICH PROTEIN"/>
    <property type="match status" value="1"/>
</dbReference>
<evidence type="ECO:0000256" key="1">
    <source>
        <dbReference type="SAM" id="Coils"/>
    </source>
</evidence>
<name>A0A1B6LQV2_9HEMI</name>
<dbReference type="PANTHER" id="PTHR21533">
    <property type="entry name" value="LEUCINE-RICH PROTEIN"/>
    <property type="match status" value="1"/>
</dbReference>
<reference evidence="2" key="1">
    <citation type="submission" date="2015-11" db="EMBL/GenBank/DDBJ databases">
        <title>De novo transcriptome assembly of four potential Pierce s Disease insect vectors from Arizona vineyards.</title>
        <authorList>
            <person name="Tassone E.E."/>
        </authorList>
    </citation>
    <scope>NUCLEOTIDE SEQUENCE</scope>
</reference>
<dbReference type="InterPro" id="IPR028118">
    <property type="entry name" value="Chibby_fam"/>
</dbReference>
<protein>
    <submittedName>
        <fullName evidence="2">Uncharacterized protein</fullName>
    </submittedName>
</protein>
<dbReference type="EMBL" id="GEBQ01014008">
    <property type="protein sequence ID" value="JAT25969.1"/>
    <property type="molecule type" value="Transcribed_RNA"/>
</dbReference>